<dbReference type="InterPro" id="IPR016039">
    <property type="entry name" value="Thiolase-like"/>
</dbReference>
<dbReference type="PANTHER" id="PTHR11712">
    <property type="entry name" value="POLYKETIDE SYNTHASE-RELATED"/>
    <property type="match status" value="1"/>
</dbReference>
<protein>
    <recommendedName>
        <fullName evidence="4">3-oxoacyl-ACP synthase</fullName>
    </recommendedName>
</protein>
<evidence type="ECO:0000313" key="2">
    <source>
        <dbReference type="EMBL" id="GFZ30874.1"/>
    </source>
</evidence>
<dbReference type="PANTHER" id="PTHR11712:SF336">
    <property type="entry name" value="3-OXOACYL-[ACYL-CARRIER-PROTEIN] SYNTHASE, MITOCHONDRIAL"/>
    <property type="match status" value="1"/>
</dbReference>
<proteinExistence type="predicted"/>
<comment type="caution">
    <text evidence="2">The sequence shown here is derived from an EMBL/GenBank/DDBJ whole genome shotgun (WGS) entry which is preliminary data.</text>
</comment>
<accession>A0ABQ1E7X6</accession>
<dbReference type="EMBL" id="BMBA01000001">
    <property type="protein sequence ID" value="GFZ30874.1"/>
    <property type="molecule type" value="Genomic_DNA"/>
</dbReference>
<dbReference type="Proteomes" id="UP000663802">
    <property type="component" value="Unassembled WGS sequence"/>
</dbReference>
<keyword evidence="1" id="KW-0808">Transferase</keyword>
<name>A0ABQ1E7X6_9CLOT</name>
<evidence type="ECO:0000256" key="1">
    <source>
        <dbReference type="ARBA" id="ARBA00022679"/>
    </source>
</evidence>
<keyword evidence="3" id="KW-1185">Reference proteome</keyword>
<organism evidence="2 3">
    <name type="scientific">Clostridium zeae</name>
    <dbReference type="NCBI Taxonomy" id="2759022"/>
    <lineage>
        <taxon>Bacteria</taxon>
        <taxon>Bacillati</taxon>
        <taxon>Bacillota</taxon>
        <taxon>Clostridia</taxon>
        <taxon>Eubacteriales</taxon>
        <taxon>Clostridiaceae</taxon>
        <taxon>Clostridium</taxon>
    </lineage>
</organism>
<dbReference type="Gene3D" id="3.40.47.10">
    <property type="match status" value="1"/>
</dbReference>
<evidence type="ECO:0000313" key="3">
    <source>
        <dbReference type="Proteomes" id="UP000663802"/>
    </source>
</evidence>
<evidence type="ECO:0008006" key="4">
    <source>
        <dbReference type="Google" id="ProtNLM"/>
    </source>
</evidence>
<sequence length="338" mass="37277">MCKKSEIYITGIDIGIKEYGDSFLNLTEDIPYLIARRMDDFSLMLVQAAKNAIKDSGLDNMEKQNCGAVFSTYWGPLKSTEKFFLSLINEGAENVPPSLFPNLVTNAALGQVCKIYKIFNCTSFLIATAPVEYAMELMKEKGNRYMLIAECDELFESNIAACVSAGILDQDDFTFKDTDVKCAGGYSAFVLQKLDDLKEYSGKIYAKILASSSIYAPMIINQLDVDTVAERFEIAARSALKEAEISIDEIGSIVSFSNGSEYTEEIENKAMSKLFGERFLDIKTVKPKKKIGEVFGEGSSIAMKTGIDLISAVNYDGRGIMCCSYTPGNNINVTILCK</sequence>
<dbReference type="RefSeq" id="WP_206868947.1">
    <property type="nucleotide sequence ID" value="NZ_BMBA01000001.1"/>
</dbReference>
<gene>
    <name evidence="2" type="ORF">CSC2_14000</name>
</gene>
<dbReference type="SUPFAM" id="SSF53901">
    <property type="entry name" value="Thiolase-like"/>
    <property type="match status" value="2"/>
</dbReference>
<dbReference type="InterPro" id="IPR000794">
    <property type="entry name" value="Beta-ketoacyl_synthase"/>
</dbReference>
<reference evidence="2 3" key="1">
    <citation type="journal article" date="2021" name="Int. J. Syst. Evol. Microbiol.">
        <title>Clostridium zeae sp. nov., isolated from corn silage.</title>
        <authorList>
            <person name="Kobayashi H."/>
            <person name="Tanizawa Y."/>
            <person name="Yagura M."/>
            <person name="Sakamoto M."/>
            <person name="Ohkuma M."/>
            <person name="Tohno M."/>
        </authorList>
    </citation>
    <scope>NUCLEOTIDE SEQUENCE [LARGE SCALE GENOMIC DNA]</scope>
    <source>
        <strain evidence="2 3">CSC2</strain>
    </source>
</reference>